<sequence length="93" mass="9949">MLITNSLVLAFYASNSPASLSILDVAAQLAASTPFLIVVQVGLTNRYRIPRTSNGHDESLVVLTTQEGMTFRAGLRAGPRTRRSVGIAYSPSL</sequence>
<comment type="caution">
    <text evidence="2">The sequence shown here is derived from an EMBL/GenBank/DDBJ whole genome shotgun (WGS) entry which is preliminary data.</text>
</comment>
<keyword evidence="1" id="KW-1133">Transmembrane helix</keyword>
<gene>
    <name evidence="2" type="ORF">JVT61DRAFT_3987</name>
</gene>
<keyword evidence="1" id="KW-0812">Transmembrane</keyword>
<feature type="transmembrane region" description="Helical" evidence="1">
    <location>
        <begin position="20"/>
        <end position="43"/>
    </location>
</feature>
<evidence type="ECO:0000313" key="3">
    <source>
        <dbReference type="Proteomes" id="UP000683000"/>
    </source>
</evidence>
<organism evidence="2 3">
    <name type="scientific">Boletus reticuloceps</name>
    <dbReference type="NCBI Taxonomy" id="495285"/>
    <lineage>
        <taxon>Eukaryota</taxon>
        <taxon>Fungi</taxon>
        <taxon>Dikarya</taxon>
        <taxon>Basidiomycota</taxon>
        <taxon>Agaricomycotina</taxon>
        <taxon>Agaricomycetes</taxon>
        <taxon>Agaricomycetidae</taxon>
        <taxon>Boletales</taxon>
        <taxon>Boletineae</taxon>
        <taxon>Boletaceae</taxon>
        <taxon>Boletoideae</taxon>
        <taxon>Boletus</taxon>
    </lineage>
</organism>
<evidence type="ECO:0000256" key="1">
    <source>
        <dbReference type="SAM" id="Phobius"/>
    </source>
</evidence>
<keyword evidence="1" id="KW-0472">Membrane</keyword>
<name>A0A8I2YMK3_9AGAM</name>
<dbReference type="Proteomes" id="UP000683000">
    <property type="component" value="Unassembled WGS sequence"/>
</dbReference>
<dbReference type="EMBL" id="JAGFBS010000017">
    <property type="protein sequence ID" value="KAG6374624.1"/>
    <property type="molecule type" value="Genomic_DNA"/>
</dbReference>
<proteinExistence type="predicted"/>
<keyword evidence="3" id="KW-1185">Reference proteome</keyword>
<reference evidence="2" key="1">
    <citation type="submission" date="2021-03" db="EMBL/GenBank/DDBJ databases">
        <title>Evolutionary innovations through gain and loss of genes in the ectomycorrhizal Boletales.</title>
        <authorList>
            <person name="Wu G."/>
            <person name="Miyauchi S."/>
            <person name="Morin E."/>
            <person name="Yang Z.-L."/>
            <person name="Xu J."/>
            <person name="Martin F.M."/>
        </authorList>
    </citation>
    <scope>NUCLEOTIDE SEQUENCE</scope>
    <source>
        <strain evidence="2">BR01</strain>
    </source>
</reference>
<dbReference type="AlphaFoldDB" id="A0A8I2YMK3"/>
<dbReference type="OrthoDB" id="3357408at2759"/>
<evidence type="ECO:0000313" key="2">
    <source>
        <dbReference type="EMBL" id="KAG6374624.1"/>
    </source>
</evidence>
<protein>
    <submittedName>
        <fullName evidence="2">Uncharacterized protein</fullName>
    </submittedName>
</protein>
<accession>A0A8I2YMK3</accession>